<dbReference type="InterPro" id="IPR011856">
    <property type="entry name" value="tRNA_endonuc-like_dom_sf"/>
</dbReference>
<reference evidence="3 4" key="1">
    <citation type="journal article" date="2019" name="ISME J.">
        <title>Genome analyses of uncultured TG2/ZB3 bacteria in 'Margulisbacteria' specifically attached to ectosymbiotic spirochetes of protists in the termite gut.</title>
        <authorList>
            <person name="Utami Y.D."/>
            <person name="Kuwahara H."/>
            <person name="Igai K."/>
            <person name="Murakami T."/>
            <person name="Sugaya K."/>
            <person name="Morikawa T."/>
            <person name="Nagura Y."/>
            <person name="Yuki M."/>
            <person name="Deevong P."/>
            <person name="Inoue T."/>
            <person name="Kihara K."/>
            <person name="Lo N."/>
            <person name="Yamada A."/>
            <person name="Ohkuma M."/>
            <person name="Hongoh Y."/>
        </authorList>
    </citation>
    <scope>NUCLEOTIDE SEQUENCE [LARGE SCALE GENOMIC DNA]</scope>
    <source>
        <strain evidence="3">NkOx7-02</strain>
    </source>
</reference>
<protein>
    <recommendedName>
        <fullName evidence="5">DUF1016 domain-containing protein</fullName>
    </recommendedName>
</protein>
<evidence type="ECO:0000259" key="1">
    <source>
        <dbReference type="Pfam" id="PF06250"/>
    </source>
</evidence>
<evidence type="ECO:0000259" key="2">
    <source>
        <dbReference type="Pfam" id="PF17761"/>
    </source>
</evidence>
<organism evidence="3 4">
    <name type="scientific">Candidatus Termititenax persephonae</name>
    <dbReference type="NCBI Taxonomy" id="2218525"/>
    <lineage>
        <taxon>Bacteria</taxon>
        <taxon>Bacillati</taxon>
        <taxon>Candidatus Margulisiibacteriota</taxon>
        <taxon>Candidatus Termititenacia</taxon>
        <taxon>Candidatus Termititenacales</taxon>
        <taxon>Candidatus Termititenacaceae</taxon>
        <taxon>Candidatus Termititenax</taxon>
    </lineage>
</organism>
<keyword evidence="4" id="KW-1185">Reference proteome</keyword>
<dbReference type="InterPro" id="IPR009362">
    <property type="entry name" value="YhcG_C"/>
</dbReference>
<evidence type="ECO:0000313" key="3">
    <source>
        <dbReference type="EMBL" id="GBR75909.1"/>
    </source>
</evidence>
<accession>A0A388TGA7</accession>
<sequence length="349" mass="40638">MLLNTPEYLSIVNEIRSHIKVAQLRAVLSVNNELIMLYWNVGKTINEHKSWGDGFIENLARDIKAAFPNLRGFSARNLRHMTKFADTYQNLEILQQVLQNLPWRHNISLMDRLEDTKQRGWYAVQALENGWSSSVLDMQIDSNLYERQVLADKTTNFKHRLPVPQSDMVQQSLKDPYIFDFIEARQNILEHEIENELVGRHITQFLLELGAGFAFIGNQYHLEIGNQDFYIDLLFYNLKLRCYVVIELKAKDFKPEYAGKLNFYVSAVDDMLKADTDNQTIGILLCRKKNKLIAEYALKDIDKPISVNEFKLLDKLPKEYENILPTAEDIEKRLNLPDQPEDKNLSSNL</sequence>
<dbReference type="PANTHER" id="PTHR30547">
    <property type="entry name" value="UNCHARACTERIZED PROTEIN YHCG-RELATED"/>
    <property type="match status" value="1"/>
</dbReference>
<gene>
    <name evidence="3" type="ORF">NO2_0537</name>
</gene>
<dbReference type="AlphaFoldDB" id="A0A388TGA7"/>
<dbReference type="EMBL" id="BGZO01000010">
    <property type="protein sequence ID" value="GBR75909.1"/>
    <property type="molecule type" value="Genomic_DNA"/>
</dbReference>
<feature type="domain" description="YhcG N-terminal" evidence="2">
    <location>
        <begin position="14"/>
        <end position="147"/>
    </location>
</feature>
<dbReference type="Gene3D" id="3.40.1350.10">
    <property type="match status" value="1"/>
</dbReference>
<name>A0A388TGA7_9BACT</name>
<evidence type="ECO:0008006" key="5">
    <source>
        <dbReference type="Google" id="ProtNLM"/>
    </source>
</evidence>
<evidence type="ECO:0000313" key="4">
    <source>
        <dbReference type="Proteomes" id="UP000275925"/>
    </source>
</evidence>
<dbReference type="Proteomes" id="UP000275925">
    <property type="component" value="Unassembled WGS sequence"/>
</dbReference>
<dbReference type="PANTHER" id="PTHR30547:SF0">
    <property type="entry name" value="BLR8175 PROTEIN"/>
    <property type="match status" value="1"/>
</dbReference>
<comment type="caution">
    <text evidence="3">The sequence shown here is derived from an EMBL/GenBank/DDBJ whole genome shotgun (WGS) entry which is preliminary data.</text>
</comment>
<dbReference type="InterPro" id="IPR053148">
    <property type="entry name" value="PD-DEXK-like_domain"/>
</dbReference>
<dbReference type="InterPro" id="IPR041527">
    <property type="entry name" value="YhcG_N"/>
</dbReference>
<feature type="domain" description="YhcG PDDEXK nuclease" evidence="1">
    <location>
        <begin position="170"/>
        <end position="324"/>
    </location>
</feature>
<dbReference type="Pfam" id="PF17761">
    <property type="entry name" value="DUF1016_N"/>
    <property type="match status" value="1"/>
</dbReference>
<proteinExistence type="predicted"/>
<dbReference type="GO" id="GO:0003676">
    <property type="term" value="F:nucleic acid binding"/>
    <property type="evidence" value="ECO:0007669"/>
    <property type="project" value="InterPro"/>
</dbReference>
<dbReference type="Pfam" id="PF06250">
    <property type="entry name" value="YhcG_C"/>
    <property type="match status" value="1"/>
</dbReference>